<sequence>MFYLVKDKKLKIRISSGVYKNYFQLKEVLIKKIEYKGMLELNFSDNFNCFLGNKINKLP</sequence>
<reference evidence="2" key="1">
    <citation type="journal article" date="2019" name="Int. J. Syst. Evol. Microbiol.">
        <title>The Global Catalogue of Microorganisms (GCM) 10K type strain sequencing project: providing services to taxonomists for standard genome sequencing and annotation.</title>
        <authorList>
            <consortium name="The Broad Institute Genomics Platform"/>
            <consortium name="The Broad Institute Genome Sequencing Center for Infectious Disease"/>
            <person name="Wu L."/>
            <person name="Ma J."/>
        </authorList>
    </citation>
    <scope>NUCLEOTIDE SEQUENCE [LARGE SCALE GENOMIC DNA]</scope>
    <source>
        <strain evidence="2">CGMCC 1.7656</strain>
    </source>
</reference>
<comment type="caution">
    <text evidence="1">The sequence shown here is derived from an EMBL/GenBank/DDBJ whole genome shotgun (WGS) entry which is preliminary data.</text>
</comment>
<keyword evidence="2" id="KW-1185">Reference proteome</keyword>
<evidence type="ECO:0000313" key="1">
    <source>
        <dbReference type="EMBL" id="GGP03587.1"/>
    </source>
</evidence>
<organism evidence="1 2">
    <name type="scientific">Cloacibacterium rupense</name>
    <dbReference type="NCBI Taxonomy" id="517423"/>
    <lineage>
        <taxon>Bacteria</taxon>
        <taxon>Pseudomonadati</taxon>
        <taxon>Bacteroidota</taxon>
        <taxon>Flavobacteriia</taxon>
        <taxon>Flavobacteriales</taxon>
        <taxon>Weeksellaceae</taxon>
    </lineage>
</organism>
<proteinExistence type="predicted"/>
<evidence type="ECO:0000313" key="2">
    <source>
        <dbReference type="Proteomes" id="UP000620064"/>
    </source>
</evidence>
<protein>
    <submittedName>
        <fullName evidence="1">Uncharacterized protein</fullName>
    </submittedName>
</protein>
<name>A0ABQ2NKF9_9FLAO</name>
<dbReference type="EMBL" id="BMLV01000002">
    <property type="protein sequence ID" value="GGP03587.1"/>
    <property type="molecule type" value="Genomic_DNA"/>
</dbReference>
<accession>A0ABQ2NKF9</accession>
<gene>
    <name evidence="1" type="ORF">GCM10010992_12580</name>
</gene>
<dbReference type="Proteomes" id="UP000620064">
    <property type="component" value="Unassembled WGS sequence"/>
</dbReference>